<feature type="compositionally biased region" description="Polar residues" evidence="2">
    <location>
        <begin position="8"/>
        <end position="22"/>
    </location>
</feature>
<dbReference type="Pfam" id="PF03795">
    <property type="entry name" value="YCII"/>
    <property type="match status" value="1"/>
</dbReference>
<dbReference type="EMBL" id="BJWG01000001">
    <property type="protein sequence ID" value="GEL93614.1"/>
    <property type="molecule type" value="Genomic_DNA"/>
</dbReference>
<proteinExistence type="inferred from homology"/>
<reference evidence="4 5" key="1">
    <citation type="submission" date="2019-07" db="EMBL/GenBank/DDBJ databases">
        <title>Whole genome shotgun sequence of Cellulomonas composti NBRC 100758.</title>
        <authorList>
            <person name="Hosoyama A."/>
            <person name="Uohara A."/>
            <person name="Ohji S."/>
            <person name="Ichikawa N."/>
        </authorList>
    </citation>
    <scope>NUCLEOTIDE SEQUENCE [LARGE SCALE GENOMIC DNA]</scope>
    <source>
        <strain evidence="4 5">NBRC 100758</strain>
    </source>
</reference>
<keyword evidence="5" id="KW-1185">Reference proteome</keyword>
<gene>
    <name evidence="4" type="ORF">CCO02nite_02720</name>
</gene>
<dbReference type="InterPro" id="IPR005545">
    <property type="entry name" value="YCII"/>
</dbReference>
<dbReference type="SUPFAM" id="SSF54909">
    <property type="entry name" value="Dimeric alpha+beta barrel"/>
    <property type="match status" value="1"/>
</dbReference>
<evidence type="ECO:0000256" key="1">
    <source>
        <dbReference type="ARBA" id="ARBA00007689"/>
    </source>
</evidence>
<feature type="region of interest" description="Disordered" evidence="2">
    <location>
        <begin position="1"/>
        <end position="36"/>
    </location>
</feature>
<dbReference type="AlphaFoldDB" id="A0A511J6J8"/>
<evidence type="ECO:0000313" key="5">
    <source>
        <dbReference type="Proteomes" id="UP000321720"/>
    </source>
</evidence>
<evidence type="ECO:0000256" key="2">
    <source>
        <dbReference type="SAM" id="MobiDB-lite"/>
    </source>
</evidence>
<dbReference type="Gene3D" id="3.30.70.1060">
    <property type="entry name" value="Dimeric alpha+beta barrel"/>
    <property type="match status" value="1"/>
</dbReference>
<dbReference type="InterPro" id="IPR011008">
    <property type="entry name" value="Dimeric_a/b-barrel"/>
</dbReference>
<evidence type="ECO:0000259" key="3">
    <source>
        <dbReference type="Pfam" id="PF03795"/>
    </source>
</evidence>
<feature type="domain" description="YCII-related" evidence="3">
    <location>
        <begin position="60"/>
        <end position="130"/>
    </location>
</feature>
<evidence type="ECO:0000313" key="4">
    <source>
        <dbReference type="EMBL" id="GEL93614.1"/>
    </source>
</evidence>
<accession>A0A511J6J8</accession>
<sequence length="138" mass="14866">MSDDGRPSNLTSPDERTTSPTTDRYDESEDDMPEDDLPETVWFALQHSRGPTVPAGTAVADDPGIAEHYAFLRRRLAAGQLVAAGPLADEPGAGLTVLAVDTLDEAERLATRDDQSVVAGVLTVRVRPWRVVLRGSAR</sequence>
<feature type="compositionally biased region" description="Acidic residues" evidence="2">
    <location>
        <begin position="26"/>
        <end position="36"/>
    </location>
</feature>
<dbReference type="Proteomes" id="UP000321720">
    <property type="component" value="Unassembled WGS sequence"/>
</dbReference>
<organism evidence="4 5">
    <name type="scientific">Cellulomonas composti</name>
    <dbReference type="NCBI Taxonomy" id="266130"/>
    <lineage>
        <taxon>Bacteria</taxon>
        <taxon>Bacillati</taxon>
        <taxon>Actinomycetota</taxon>
        <taxon>Actinomycetes</taxon>
        <taxon>Micrococcales</taxon>
        <taxon>Cellulomonadaceae</taxon>
        <taxon>Cellulomonas</taxon>
    </lineage>
</organism>
<name>A0A511J6J8_9CELL</name>
<comment type="caution">
    <text evidence="4">The sequence shown here is derived from an EMBL/GenBank/DDBJ whole genome shotgun (WGS) entry which is preliminary data.</text>
</comment>
<comment type="similarity">
    <text evidence="1">Belongs to the YciI family.</text>
</comment>
<protein>
    <recommendedName>
        <fullName evidence="3">YCII-related domain-containing protein</fullName>
    </recommendedName>
</protein>